<keyword evidence="4" id="KW-0963">Cytoplasm</keyword>
<dbReference type="InterPro" id="IPR022780">
    <property type="entry name" value="Dynein_light_int_chain"/>
</dbReference>
<dbReference type="GO" id="GO:0005634">
    <property type="term" value="C:nucleus"/>
    <property type="evidence" value="ECO:0007669"/>
    <property type="project" value="UniProtKB-ARBA"/>
</dbReference>
<feature type="region of interest" description="Disordered" evidence="11">
    <location>
        <begin position="877"/>
        <end position="896"/>
    </location>
</feature>
<evidence type="ECO:0000256" key="7">
    <source>
        <dbReference type="ARBA" id="ARBA00022840"/>
    </source>
</evidence>
<reference evidence="13" key="1">
    <citation type="submission" date="2021-07" db="EMBL/GenBank/DDBJ databases">
        <title>Draft genome of Mortierella alpina, strain LL118, isolated from an aspen leaf litter sample.</title>
        <authorList>
            <person name="Yang S."/>
            <person name="Vinatzer B.A."/>
        </authorList>
    </citation>
    <scope>NUCLEOTIDE SEQUENCE</scope>
    <source>
        <strain evidence="13">LL118</strain>
    </source>
</reference>
<feature type="region of interest" description="Disordered" evidence="11">
    <location>
        <begin position="753"/>
        <end position="829"/>
    </location>
</feature>
<gene>
    <name evidence="13" type="ORF">KVV02_004392</name>
</gene>
<dbReference type="InterPro" id="IPR027417">
    <property type="entry name" value="P-loop_NTPase"/>
</dbReference>
<dbReference type="Pfam" id="PF05783">
    <property type="entry name" value="DLIC"/>
    <property type="match status" value="3"/>
</dbReference>
<organism evidence="13 14">
    <name type="scientific">Mortierella alpina</name>
    <name type="common">Oleaginous fungus</name>
    <name type="synonym">Mortierella renispora</name>
    <dbReference type="NCBI Taxonomy" id="64518"/>
    <lineage>
        <taxon>Eukaryota</taxon>
        <taxon>Fungi</taxon>
        <taxon>Fungi incertae sedis</taxon>
        <taxon>Mucoromycota</taxon>
        <taxon>Mortierellomycotina</taxon>
        <taxon>Mortierellomycetes</taxon>
        <taxon>Mortierellales</taxon>
        <taxon>Mortierellaceae</taxon>
        <taxon>Mortierella</taxon>
    </lineage>
</organism>
<sequence length="957" mass="100848">MSYNGIGLSTARGSGTNGYIVRNLSTLKPRRNDYKPADPYDNEPLIRKPNAELVLHEQKRSIEVKCATLQDELEDEGMAEDEIDKQVGALRERLTSLLKKATEAAARAVTQAAEREAAAKEAAEARAVLAAERAEERAAALASGKSSRKNRDDSRERGKESKRGPSPKTAQGSLHLQIAVEIAVGEQEASEGTRLPSKVTIKVHFSLPFPLLFLLSFPLKIKVRIAPAIPHPDPAPFPFALQVAFSLAVALSVALRSPDAAAAAGAAAAHGASVATGAGAGNTAANINGEVWSSLLQSVASSRLVPTKDVLILGDPHSGKSTLIELLKTALPTLSSDALANGDDGSGTKTVNGVVLPSGPNGGGNTGNGSAPVMVEMGTGTSEDNIFGQKKNDLALSYSYWNVEDDENEGMLFLLNLLGLYQIAGSHRSYHALLKYCLNTKTIADTIVMIVLDWSKPWTFMETLQRWIKVLEGALQHICQEGAVAGAAWSKGKALMDELEEKLSRFLQEYTEPQPHPSLGTANYSDTQSYVLGSNDAQSVLLPLTEGCLTNNTGVPIVIVCTKSDHINILEREMDYQEETFDYIQQSLRTICLKYGASLFYTSIHHPHTFANLRQYLLHRLLTPSTLNNPQPQPSSFAFKQRAQVVERDQVMVPAGWDTIGKIKVLKPGFDCEGVAEGWELDGRKAQAPEDQALTESGVATPAGAQQVYEEVIVNPKRNHAPATIQPDITAEDDQVFLDRFVETLQRANERPGVAMGSAMGGSSSGSHSAHGSVSGPPVVGPLGSGYTSMLNSHHTASPPPAMSASMSGSQSIGRAGGRTVSGSNGYDSDDVEGRLKMLASKTKVNGGASASSGLIGPALSEGGLATANMKLMASMMSQGRSNSGSPPVSGSVGGMATTSGVGSAATVGAGSAAQGQVQTEVLSNFFQSLLTRKTTTSVPGVGSPSSGSTSAPSNDP</sequence>
<keyword evidence="9" id="KW-0505">Motor protein</keyword>
<comment type="subcellular location">
    <subcellularLocation>
        <location evidence="1">Cytoplasm</location>
        <location evidence="1">Cytoskeleton</location>
    </subcellularLocation>
</comment>
<dbReference type="Gene3D" id="3.40.50.300">
    <property type="entry name" value="P-loop containing nucleotide triphosphate hydrolases"/>
    <property type="match status" value="1"/>
</dbReference>
<comment type="caution">
    <text evidence="13">The sequence shown here is derived from an EMBL/GenBank/DDBJ whole genome shotgun (WGS) entry which is preliminary data.</text>
</comment>
<feature type="domain" description="CWF21" evidence="12">
    <location>
        <begin position="54"/>
        <end position="99"/>
    </location>
</feature>
<protein>
    <recommendedName>
        <fullName evidence="12">CWF21 domain-containing protein</fullName>
    </recommendedName>
</protein>
<dbReference type="PANTHER" id="PTHR12688:SF0">
    <property type="entry name" value="DYNEIN LIGHT INTERMEDIATE CHAIN"/>
    <property type="match status" value="1"/>
</dbReference>
<evidence type="ECO:0000313" key="14">
    <source>
        <dbReference type="Proteomes" id="UP000717515"/>
    </source>
</evidence>
<dbReference type="PANTHER" id="PTHR12688">
    <property type="entry name" value="DYNEIN LIGHT INTERMEDIATE CHAIN"/>
    <property type="match status" value="1"/>
</dbReference>
<accession>A0A9P8CVN8</accession>
<dbReference type="Gene3D" id="6.10.140.420">
    <property type="match status" value="1"/>
</dbReference>
<dbReference type="InterPro" id="IPR013170">
    <property type="entry name" value="mRNA_splic_Cwf21_dom"/>
</dbReference>
<evidence type="ECO:0000256" key="2">
    <source>
        <dbReference type="ARBA" id="ARBA00006831"/>
    </source>
</evidence>
<evidence type="ECO:0000256" key="5">
    <source>
        <dbReference type="ARBA" id="ARBA00022701"/>
    </source>
</evidence>
<evidence type="ECO:0000313" key="13">
    <source>
        <dbReference type="EMBL" id="KAG9322163.1"/>
    </source>
</evidence>
<keyword evidence="7" id="KW-0067">ATP-binding</keyword>
<dbReference type="GO" id="GO:0000226">
    <property type="term" value="P:microtubule cytoskeleton organization"/>
    <property type="evidence" value="ECO:0007669"/>
    <property type="project" value="TreeGrafter"/>
</dbReference>
<dbReference type="InterPro" id="IPR008467">
    <property type="entry name" value="Dynein1_light_intermed_chain"/>
</dbReference>
<keyword evidence="8" id="KW-0243">Dynein</keyword>
<comment type="similarity">
    <text evidence="2">Belongs to the dynein light intermediate chain family.</text>
</comment>
<dbReference type="GO" id="GO:0007018">
    <property type="term" value="P:microtubule-based movement"/>
    <property type="evidence" value="ECO:0007669"/>
    <property type="project" value="InterPro"/>
</dbReference>
<dbReference type="Pfam" id="PF08312">
    <property type="entry name" value="cwf21"/>
    <property type="match status" value="1"/>
</dbReference>
<feature type="region of interest" description="Disordered" evidence="11">
    <location>
        <begin position="139"/>
        <end position="171"/>
    </location>
</feature>
<dbReference type="GO" id="GO:0005868">
    <property type="term" value="C:cytoplasmic dynein complex"/>
    <property type="evidence" value="ECO:0007669"/>
    <property type="project" value="InterPro"/>
</dbReference>
<feature type="region of interest" description="Disordered" evidence="11">
    <location>
        <begin position="934"/>
        <end position="957"/>
    </location>
</feature>
<feature type="compositionally biased region" description="Low complexity" evidence="11">
    <location>
        <begin position="935"/>
        <end position="957"/>
    </location>
</feature>
<dbReference type="SUPFAM" id="SSF52540">
    <property type="entry name" value="P-loop containing nucleoside triphosphate hydrolases"/>
    <property type="match status" value="1"/>
</dbReference>
<evidence type="ECO:0000256" key="9">
    <source>
        <dbReference type="ARBA" id="ARBA00023175"/>
    </source>
</evidence>
<feature type="region of interest" description="Disordered" evidence="11">
    <location>
        <begin position="341"/>
        <end position="369"/>
    </location>
</feature>
<evidence type="ECO:0000256" key="6">
    <source>
        <dbReference type="ARBA" id="ARBA00022741"/>
    </source>
</evidence>
<keyword evidence="3" id="KW-0813">Transport</keyword>
<dbReference type="GO" id="GO:0005524">
    <property type="term" value="F:ATP binding"/>
    <property type="evidence" value="ECO:0007669"/>
    <property type="project" value="UniProtKB-KW"/>
</dbReference>
<dbReference type="Proteomes" id="UP000717515">
    <property type="component" value="Unassembled WGS sequence"/>
</dbReference>
<proteinExistence type="inferred from homology"/>
<evidence type="ECO:0000256" key="8">
    <source>
        <dbReference type="ARBA" id="ARBA00023017"/>
    </source>
</evidence>
<keyword evidence="10" id="KW-0206">Cytoskeleton</keyword>
<dbReference type="AlphaFoldDB" id="A0A9P8CVN8"/>
<keyword evidence="6" id="KW-0547">Nucleotide-binding</keyword>
<evidence type="ECO:0000256" key="1">
    <source>
        <dbReference type="ARBA" id="ARBA00004245"/>
    </source>
</evidence>
<dbReference type="SMART" id="SM01115">
    <property type="entry name" value="cwf21"/>
    <property type="match status" value="1"/>
</dbReference>
<evidence type="ECO:0000256" key="11">
    <source>
        <dbReference type="SAM" id="MobiDB-lite"/>
    </source>
</evidence>
<dbReference type="CDD" id="cd21372">
    <property type="entry name" value="cwf21_CWC21-like"/>
    <property type="match status" value="1"/>
</dbReference>
<feature type="compositionally biased region" description="Polar residues" evidence="11">
    <location>
        <begin position="787"/>
        <end position="796"/>
    </location>
</feature>
<evidence type="ECO:0000256" key="10">
    <source>
        <dbReference type="ARBA" id="ARBA00023212"/>
    </source>
</evidence>
<feature type="compositionally biased region" description="Low complexity" evidence="11">
    <location>
        <begin position="884"/>
        <end position="896"/>
    </location>
</feature>
<name>A0A9P8CVN8_MORAP</name>
<dbReference type="EMBL" id="JAIFTL010000162">
    <property type="protein sequence ID" value="KAG9322163.1"/>
    <property type="molecule type" value="Genomic_DNA"/>
</dbReference>
<keyword evidence="5" id="KW-0493">Microtubule</keyword>
<evidence type="ECO:0000256" key="4">
    <source>
        <dbReference type="ARBA" id="ARBA00022490"/>
    </source>
</evidence>
<dbReference type="GO" id="GO:0005874">
    <property type="term" value="C:microtubule"/>
    <property type="evidence" value="ECO:0007669"/>
    <property type="project" value="UniProtKB-KW"/>
</dbReference>
<dbReference type="GO" id="GO:0045504">
    <property type="term" value="F:dynein heavy chain binding"/>
    <property type="evidence" value="ECO:0007669"/>
    <property type="project" value="TreeGrafter"/>
</dbReference>
<feature type="compositionally biased region" description="Low complexity" evidence="11">
    <location>
        <begin position="765"/>
        <end position="786"/>
    </location>
</feature>
<evidence type="ECO:0000256" key="3">
    <source>
        <dbReference type="ARBA" id="ARBA00022448"/>
    </source>
</evidence>
<evidence type="ECO:0000259" key="12">
    <source>
        <dbReference type="SMART" id="SM01115"/>
    </source>
</evidence>
<feature type="compositionally biased region" description="Basic and acidic residues" evidence="11">
    <location>
        <begin position="149"/>
        <end position="163"/>
    </location>
</feature>